<comment type="function">
    <text evidence="9">Forms a strong non-covalent specific complex with biotin.</text>
</comment>
<evidence type="ECO:0000256" key="9">
    <source>
        <dbReference type="RuleBase" id="RU369114"/>
    </source>
</evidence>
<dbReference type="GO" id="GO:0005576">
    <property type="term" value="C:extracellular region"/>
    <property type="evidence" value="ECO:0007669"/>
    <property type="project" value="UniProtKB-SubCell"/>
</dbReference>
<evidence type="ECO:0000256" key="1">
    <source>
        <dbReference type="ARBA" id="ARBA00004613"/>
    </source>
</evidence>
<dbReference type="EMBL" id="VZTC01002218">
    <property type="protein sequence ID" value="NXB44521.1"/>
    <property type="molecule type" value="Genomic_DNA"/>
</dbReference>
<keyword evidence="4 9" id="KW-0732">Signal</keyword>
<dbReference type="SUPFAM" id="SSF50876">
    <property type="entry name" value="Avidin/streptavidin"/>
    <property type="match status" value="1"/>
</dbReference>
<reference evidence="10 11" key="1">
    <citation type="submission" date="2019-09" db="EMBL/GenBank/DDBJ databases">
        <title>Bird 10,000 Genomes (B10K) Project - Family phase.</title>
        <authorList>
            <person name="Zhang G."/>
        </authorList>
    </citation>
    <scope>NUCLEOTIDE SEQUENCE [LARGE SCALE GENOMIC DNA]</scope>
    <source>
        <strain evidence="10">B10K-DU-002-02</strain>
        <tissue evidence="10">Muscle</tissue>
    </source>
</reference>
<dbReference type="GO" id="GO:0009374">
    <property type="term" value="F:biotin binding"/>
    <property type="evidence" value="ECO:0007669"/>
    <property type="project" value="UniProtKB-UniRule"/>
</dbReference>
<dbReference type="AlphaFoldDB" id="A0A7K8DYU1"/>
<organism evidence="10 11">
    <name type="scientific">Leucopsar rothschildi</name>
    <name type="common">Bali myna</name>
    <name type="synonym">Rothschild's mynah</name>
    <dbReference type="NCBI Taxonomy" id="127929"/>
    <lineage>
        <taxon>Eukaryota</taxon>
        <taxon>Metazoa</taxon>
        <taxon>Chordata</taxon>
        <taxon>Craniata</taxon>
        <taxon>Vertebrata</taxon>
        <taxon>Euteleostomi</taxon>
        <taxon>Archelosauria</taxon>
        <taxon>Archosauria</taxon>
        <taxon>Dinosauria</taxon>
        <taxon>Saurischia</taxon>
        <taxon>Theropoda</taxon>
        <taxon>Coelurosauria</taxon>
        <taxon>Aves</taxon>
        <taxon>Neognathae</taxon>
        <taxon>Neoaves</taxon>
        <taxon>Telluraves</taxon>
        <taxon>Australaves</taxon>
        <taxon>Passeriformes</taxon>
        <taxon>Sturnidae</taxon>
        <taxon>Leucopsar</taxon>
    </lineage>
</organism>
<comment type="similarity">
    <text evidence="2 9">Belongs to the avidin/streptavidin family.</text>
</comment>
<dbReference type="InterPro" id="IPR005469">
    <property type="entry name" value="Avidin"/>
</dbReference>
<evidence type="ECO:0000256" key="4">
    <source>
        <dbReference type="ARBA" id="ARBA00022729"/>
    </source>
</evidence>
<evidence type="ECO:0000256" key="3">
    <source>
        <dbReference type="ARBA" id="ARBA00022525"/>
    </source>
</evidence>
<feature type="signal peptide" evidence="9">
    <location>
        <begin position="1"/>
        <end position="21"/>
    </location>
</feature>
<keyword evidence="5 8" id="KW-1015">Disulfide bond</keyword>
<feature type="non-terminal residue" evidence="10">
    <location>
        <position position="156"/>
    </location>
</feature>
<dbReference type="Proteomes" id="UP000522331">
    <property type="component" value="Unassembled WGS sequence"/>
</dbReference>
<evidence type="ECO:0000256" key="6">
    <source>
        <dbReference type="ARBA" id="ARBA00023180"/>
    </source>
</evidence>
<dbReference type="InterPro" id="IPR051764">
    <property type="entry name" value="Avidin/Streptavidin-rel"/>
</dbReference>
<dbReference type="PANTHER" id="PTHR34399:SF3">
    <property type="entry name" value="AVID PROTEIN-RELATED"/>
    <property type="match status" value="1"/>
</dbReference>
<dbReference type="PRINTS" id="PR00709">
    <property type="entry name" value="AVIDIN"/>
</dbReference>
<dbReference type="InterPro" id="IPR036896">
    <property type="entry name" value="Avidin-like_sf"/>
</dbReference>
<keyword evidence="6 9" id="KW-0325">Glycoprotein</keyword>
<dbReference type="PANTHER" id="PTHR34399">
    <property type="entry name" value="AVIDIN-RELATED"/>
    <property type="match status" value="1"/>
</dbReference>
<proteinExistence type="inferred from homology"/>
<feature type="chain" id="PRO_5041490576" description="Avidin" evidence="9">
    <location>
        <begin position="22"/>
        <end position="156"/>
    </location>
</feature>
<dbReference type="InterPro" id="IPR005468">
    <property type="entry name" value="Avidin/str"/>
</dbReference>
<comment type="caution">
    <text evidence="10">The sequence shown here is derived from an EMBL/GenBank/DDBJ whole genome shotgun (WGS) entry which is preliminary data.</text>
</comment>
<keyword evidence="3 9" id="KW-0964">Secreted</keyword>
<dbReference type="Pfam" id="PF01382">
    <property type="entry name" value="Avidin"/>
    <property type="match status" value="1"/>
</dbReference>
<accession>A0A7K8DYU1</accession>
<dbReference type="Gene3D" id="2.40.128.30">
    <property type="entry name" value="Avidin-like"/>
    <property type="match status" value="1"/>
</dbReference>
<protein>
    <recommendedName>
        <fullName evidence="9">Avidin</fullName>
    </recommendedName>
</protein>
<evidence type="ECO:0000256" key="5">
    <source>
        <dbReference type="ARBA" id="ARBA00023157"/>
    </source>
</evidence>
<feature type="disulfide bond" evidence="8">
    <location>
        <begin position="34"/>
        <end position="113"/>
    </location>
</feature>
<evidence type="ECO:0000313" key="11">
    <source>
        <dbReference type="Proteomes" id="UP000522331"/>
    </source>
</evidence>
<dbReference type="PROSITE" id="PS51326">
    <property type="entry name" value="AVIDIN_2"/>
    <property type="match status" value="1"/>
</dbReference>
<gene>
    <name evidence="10" type="primary">Avd_0</name>
    <name evidence="10" type="ORF">LEUROT_R00571</name>
</gene>
<evidence type="ECO:0000313" key="10">
    <source>
        <dbReference type="EMBL" id="NXB44521.1"/>
    </source>
</evidence>
<comment type="subunit">
    <text evidence="9">Homotetramer.</text>
</comment>
<evidence type="ECO:0000256" key="8">
    <source>
        <dbReference type="PIRSR" id="PIRSR605468-51"/>
    </source>
</evidence>
<keyword evidence="11" id="KW-1185">Reference proteome</keyword>
<evidence type="ECO:0000256" key="2">
    <source>
        <dbReference type="ARBA" id="ARBA00006297"/>
    </source>
</evidence>
<feature type="non-terminal residue" evidence="10">
    <location>
        <position position="1"/>
    </location>
</feature>
<sequence length="156" mass="17544">MVQATPFLVVLFLALVAPGLAVKKVHADFSPLQCILTGEWKNDLGSNMTIYDIKENGNFSGMYLTAVAATKREILASPLRGSQHLPNQQNQSTFGFTVHWSFTNTTSVFTGQCFVGENGKEILKTMWLLRSYVDKMEDDWKATLVGYNIFERLESR</sequence>
<name>A0A7K8DYU1_LEURO</name>
<keyword evidence="7 9" id="KW-0092">Biotin</keyword>
<evidence type="ECO:0000256" key="7">
    <source>
        <dbReference type="ARBA" id="ARBA00023267"/>
    </source>
</evidence>
<comment type="subcellular location">
    <subcellularLocation>
        <location evidence="1 9">Secreted</location>
    </subcellularLocation>
</comment>